<name>A0A3B0YVE6_9ZZZZ</name>
<gene>
    <name evidence="3" type="ORF">MNBD_GAMMA13-1198</name>
</gene>
<dbReference type="AlphaFoldDB" id="A0A3B0YVE6"/>
<reference evidence="3" key="1">
    <citation type="submission" date="2018-06" db="EMBL/GenBank/DDBJ databases">
        <authorList>
            <person name="Zhirakovskaya E."/>
        </authorList>
    </citation>
    <scope>NUCLEOTIDE SEQUENCE</scope>
</reference>
<keyword evidence="1" id="KW-1133">Transmembrane helix</keyword>
<keyword evidence="1" id="KW-0472">Membrane</keyword>
<proteinExistence type="predicted"/>
<evidence type="ECO:0000256" key="1">
    <source>
        <dbReference type="SAM" id="Phobius"/>
    </source>
</evidence>
<protein>
    <recommendedName>
        <fullName evidence="2">DUF4350 domain-containing protein</fullName>
    </recommendedName>
</protein>
<evidence type="ECO:0000259" key="2">
    <source>
        <dbReference type="Pfam" id="PF14258"/>
    </source>
</evidence>
<sequence>MKDRAVTLLGGLISLFIVIALLLPQEKPSPDKYSLPTSENRGAVGLAGLKAWLNANRVPTLSLRHRYPALLTDPELPDTGNVIIVNQPTVTAPSKAELSTLLEWIDQGNYILLLVARQDLPDWTRTGIAHNTPVLDALNLAFVTQRQDNRSKSDLGRAVAILTGKERQLSTLSPTVTHPLLNNVKTISSYRSLLFDEQNLTIESNRGRGYTLPLLKNSDTDSQHFWAFRRGAGGGWISSLPDLFGNTTLGKNDNARLINNIISLTLGPGAYVIFDDMHLGLSDLYDADTFFGDPRLHTTLTILGLFWLTYLLGYNNRLAPLKEKHDRPTAVSFVEASAGYFARKTPGLIIARRQLTHFEEQVCDFYRQPRPCGSILKLLRTRSGIREQDILSLESLTERIAKQQGVNLLQLTQILDSIKRTMQ</sequence>
<keyword evidence="1" id="KW-0812">Transmembrane</keyword>
<organism evidence="3">
    <name type="scientific">hydrothermal vent metagenome</name>
    <dbReference type="NCBI Taxonomy" id="652676"/>
    <lineage>
        <taxon>unclassified sequences</taxon>
        <taxon>metagenomes</taxon>
        <taxon>ecological metagenomes</taxon>
    </lineage>
</organism>
<feature type="transmembrane region" description="Helical" evidence="1">
    <location>
        <begin position="6"/>
        <end position="23"/>
    </location>
</feature>
<feature type="domain" description="DUF4350" evidence="2">
    <location>
        <begin position="39"/>
        <end position="260"/>
    </location>
</feature>
<accession>A0A3B0YVE6</accession>
<dbReference type="EMBL" id="UOFK01000191">
    <property type="protein sequence ID" value="VAW79457.1"/>
    <property type="molecule type" value="Genomic_DNA"/>
</dbReference>
<dbReference type="Pfam" id="PF14258">
    <property type="entry name" value="DUF4350"/>
    <property type="match status" value="1"/>
</dbReference>
<feature type="transmembrane region" description="Helical" evidence="1">
    <location>
        <begin position="294"/>
        <end position="314"/>
    </location>
</feature>
<dbReference type="InterPro" id="IPR025646">
    <property type="entry name" value="DUF4350"/>
</dbReference>
<feature type="transmembrane region" description="Helical" evidence="1">
    <location>
        <begin position="257"/>
        <end position="274"/>
    </location>
</feature>
<evidence type="ECO:0000313" key="3">
    <source>
        <dbReference type="EMBL" id="VAW79457.1"/>
    </source>
</evidence>